<organism evidence="1 2">
    <name type="scientific">Periweissella fabaria</name>
    <dbReference type="NCBI Taxonomy" id="546157"/>
    <lineage>
        <taxon>Bacteria</taxon>
        <taxon>Bacillati</taxon>
        <taxon>Bacillota</taxon>
        <taxon>Bacilli</taxon>
        <taxon>Lactobacillales</taxon>
        <taxon>Lactobacillaceae</taxon>
        <taxon>Periweissella</taxon>
    </lineage>
</organism>
<keyword evidence="2" id="KW-1185">Reference proteome</keyword>
<dbReference type="Proteomes" id="UP000789707">
    <property type="component" value="Unassembled WGS sequence"/>
</dbReference>
<protein>
    <recommendedName>
        <fullName evidence="3">Integrase</fullName>
    </recommendedName>
</protein>
<evidence type="ECO:0000313" key="1">
    <source>
        <dbReference type="EMBL" id="CAH0415747.1"/>
    </source>
</evidence>
<sequence length="86" mass="9716">MLNFDLADLSHLVQDSQLSLETRLALILLHHGLTVDELTPLTALPKLDWVPFEKPFIKIFKKTHPQAPFAAVTSSELRNNLAPFLK</sequence>
<dbReference type="RefSeq" id="WP_230095830.1">
    <property type="nucleotide sequence ID" value="NZ_CAKKNS010000001.1"/>
</dbReference>
<name>A0ABM8Z3C4_9LACO</name>
<comment type="caution">
    <text evidence="1">The sequence shown here is derived from an EMBL/GenBank/DDBJ whole genome shotgun (WGS) entry which is preliminary data.</text>
</comment>
<gene>
    <name evidence="1" type="ORF">WFA24289_00044</name>
</gene>
<proteinExistence type="predicted"/>
<evidence type="ECO:0008006" key="3">
    <source>
        <dbReference type="Google" id="ProtNLM"/>
    </source>
</evidence>
<accession>A0ABM8Z3C4</accession>
<dbReference type="EMBL" id="CAKKNS010000001">
    <property type="protein sequence ID" value="CAH0415747.1"/>
    <property type="molecule type" value="Genomic_DNA"/>
</dbReference>
<evidence type="ECO:0000313" key="2">
    <source>
        <dbReference type="Proteomes" id="UP000789707"/>
    </source>
</evidence>
<reference evidence="1 2" key="1">
    <citation type="submission" date="2021-11" db="EMBL/GenBank/DDBJ databases">
        <authorList>
            <person name="Depoorter E."/>
        </authorList>
    </citation>
    <scope>NUCLEOTIDE SEQUENCE [LARGE SCALE GENOMIC DNA]</scope>
    <source>
        <strain evidence="1 2">LMG 24289</strain>
    </source>
</reference>